<dbReference type="AlphaFoldDB" id="A0A3R7FUZ4"/>
<feature type="domain" description="Methyltransferase" evidence="2">
    <location>
        <begin position="50"/>
        <end position="141"/>
    </location>
</feature>
<dbReference type="EMBL" id="RAPO01000003">
    <property type="protein sequence ID" value="RKD94027.1"/>
    <property type="molecule type" value="Genomic_DNA"/>
</dbReference>
<dbReference type="SUPFAM" id="SSF53335">
    <property type="entry name" value="S-adenosyl-L-methionine-dependent methyltransferases"/>
    <property type="match status" value="1"/>
</dbReference>
<feature type="compositionally biased region" description="Acidic residues" evidence="1">
    <location>
        <begin position="151"/>
        <end position="167"/>
    </location>
</feature>
<reference evidence="3 4" key="1">
    <citation type="submission" date="2018-09" db="EMBL/GenBank/DDBJ databases">
        <title>Genomic Encyclopedia of Archaeal and Bacterial Type Strains, Phase II (KMG-II): from individual species to whole genera.</title>
        <authorList>
            <person name="Goeker M."/>
        </authorList>
    </citation>
    <scope>NUCLEOTIDE SEQUENCE [LARGE SCALE GENOMIC DNA]</scope>
    <source>
        <strain evidence="3 4">DSM 13151</strain>
    </source>
</reference>
<dbReference type="Proteomes" id="UP000283805">
    <property type="component" value="Unassembled WGS sequence"/>
</dbReference>
<accession>A0A3R7FUZ4</accession>
<evidence type="ECO:0000313" key="3">
    <source>
        <dbReference type="EMBL" id="RKD94027.1"/>
    </source>
</evidence>
<organism evidence="3 4">
    <name type="scientific">Halopiger aswanensis</name>
    <dbReference type="NCBI Taxonomy" id="148449"/>
    <lineage>
        <taxon>Archaea</taxon>
        <taxon>Methanobacteriati</taxon>
        <taxon>Methanobacteriota</taxon>
        <taxon>Stenosarchaea group</taxon>
        <taxon>Halobacteria</taxon>
        <taxon>Halobacteriales</taxon>
        <taxon>Natrialbaceae</taxon>
        <taxon>Halopiger</taxon>
    </lineage>
</organism>
<dbReference type="Pfam" id="PF13649">
    <property type="entry name" value="Methyltransf_25"/>
    <property type="match status" value="1"/>
</dbReference>
<dbReference type="InterPro" id="IPR029063">
    <property type="entry name" value="SAM-dependent_MTases_sf"/>
</dbReference>
<feature type="region of interest" description="Disordered" evidence="1">
    <location>
        <begin position="150"/>
        <end position="194"/>
    </location>
</feature>
<dbReference type="OrthoDB" id="6243at2157"/>
<proteinExistence type="predicted"/>
<protein>
    <submittedName>
        <fullName evidence="3">Methyltransferase family protein</fullName>
    </submittedName>
</protein>
<dbReference type="InterPro" id="IPR041698">
    <property type="entry name" value="Methyltransf_25"/>
</dbReference>
<dbReference type="RefSeq" id="WP_120245994.1">
    <property type="nucleotide sequence ID" value="NZ_RAPO01000003.1"/>
</dbReference>
<keyword evidence="3" id="KW-0489">Methyltransferase</keyword>
<dbReference type="GO" id="GO:0032259">
    <property type="term" value="P:methylation"/>
    <property type="evidence" value="ECO:0007669"/>
    <property type="project" value="UniProtKB-KW"/>
</dbReference>
<dbReference type="Gene3D" id="3.40.50.150">
    <property type="entry name" value="Vaccinia Virus protein VP39"/>
    <property type="match status" value="1"/>
</dbReference>
<name>A0A3R7FUZ4_9EURY</name>
<dbReference type="CDD" id="cd02440">
    <property type="entry name" value="AdoMet_MTases"/>
    <property type="match status" value="1"/>
</dbReference>
<dbReference type="GO" id="GO:0008168">
    <property type="term" value="F:methyltransferase activity"/>
    <property type="evidence" value="ECO:0007669"/>
    <property type="project" value="UniProtKB-KW"/>
</dbReference>
<keyword evidence="4" id="KW-1185">Reference proteome</keyword>
<comment type="caution">
    <text evidence="3">The sequence shown here is derived from an EMBL/GenBank/DDBJ whole genome shotgun (WGS) entry which is preliminary data.</text>
</comment>
<gene>
    <name evidence="3" type="ORF">ATJ93_3662</name>
</gene>
<evidence type="ECO:0000313" key="4">
    <source>
        <dbReference type="Proteomes" id="UP000283805"/>
    </source>
</evidence>
<keyword evidence="3" id="KW-0808">Transferase</keyword>
<evidence type="ECO:0000259" key="2">
    <source>
        <dbReference type="Pfam" id="PF13649"/>
    </source>
</evidence>
<sequence>MDSSDVRRQWKHRAGEFSPEYYAYYGPDETSECIRRRLERHLDRGQDATVLELGCSSGRHLSHLHAHGFETLAGLEVNADAFDVMEDAYPDLAADGTFYLDAIEDAVADFEDDQFDAVYSVETLQHLHPDATWVFDELSRITGELLITAENEGDSDSGPDPNPDSDSDSASASDSRPDRSPDRAASNDPDVNYVNDEFPLYYRDWNAIFTDRGFTEVDATEGRRDTIRTFRTTSN</sequence>
<evidence type="ECO:0000256" key="1">
    <source>
        <dbReference type="SAM" id="MobiDB-lite"/>
    </source>
</evidence>